<keyword evidence="5" id="KW-0479">Metal-binding</keyword>
<feature type="region of interest" description="Disordered" evidence="15">
    <location>
        <begin position="418"/>
        <end position="465"/>
    </location>
</feature>
<keyword evidence="6" id="KW-0677">Repeat</keyword>
<dbReference type="GO" id="GO:0005634">
    <property type="term" value="C:nucleus"/>
    <property type="evidence" value="ECO:0007669"/>
    <property type="project" value="UniProtKB-SubCell"/>
</dbReference>
<name>A0A1W4XFY4_AGRPL</name>
<keyword evidence="12" id="KW-0804">Transcription</keyword>
<keyword evidence="2" id="KW-0678">Repressor</keyword>
<dbReference type="PROSITE" id="PS52014">
    <property type="entry name" value="SAMD1_WH"/>
    <property type="match status" value="1"/>
</dbReference>
<protein>
    <submittedName>
        <fullName evidence="19">Uncharacterized protein LOC108743816</fullName>
    </submittedName>
</protein>
<dbReference type="STRING" id="224129.A0A1W4XFY4"/>
<evidence type="ECO:0000259" key="17">
    <source>
        <dbReference type="PROSITE" id="PS52014"/>
    </source>
</evidence>
<evidence type="ECO:0000256" key="11">
    <source>
        <dbReference type="ARBA" id="ARBA00023015"/>
    </source>
</evidence>
<feature type="region of interest" description="Disordered" evidence="15">
    <location>
        <begin position="231"/>
        <end position="281"/>
    </location>
</feature>
<dbReference type="PANTHER" id="PTHR45888:SF4">
    <property type="entry name" value="PHD FINGER PROTEIN 10"/>
    <property type="match status" value="1"/>
</dbReference>
<evidence type="ECO:0000256" key="10">
    <source>
        <dbReference type="ARBA" id="ARBA00022853"/>
    </source>
</evidence>
<evidence type="ECO:0000256" key="15">
    <source>
        <dbReference type="SAM" id="MobiDB-lite"/>
    </source>
</evidence>
<dbReference type="InParanoid" id="A0A1W4XFY4"/>
<dbReference type="InterPro" id="IPR019787">
    <property type="entry name" value="Znf_PHD-finger"/>
</dbReference>
<dbReference type="InterPro" id="IPR001965">
    <property type="entry name" value="Znf_PHD"/>
</dbReference>
<dbReference type="Proteomes" id="UP000192223">
    <property type="component" value="Unplaced"/>
</dbReference>
<reference evidence="19" key="1">
    <citation type="submission" date="2025-08" db="UniProtKB">
        <authorList>
            <consortium name="RefSeq"/>
        </authorList>
    </citation>
    <scope>IDENTIFICATION</scope>
    <source>
        <tissue evidence="19">Entire body</tissue>
    </source>
</reference>
<keyword evidence="9" id="KW-0832">Ubl conjugation</keyword>
<evidence type="ECO:0000256" key="8">
    <source>
        <dbReference type="ARBA" id="ARBA00022833"/>
    </source>
</evidence>
<keyword evidence="7 14" id="KW-0863">Zinc-finger</keyword>
<evidence type="ECO:0000256" key="2">
    <source>
        <dbReference type="ARBA" id="ARBA00022491"/>
    </source>
</evidence>
<dbReference type="SMART" id="SM00249">
    <property type="entry name" value="PHD"/>
    <property type="match status" value="2"/>
</dbReference>
<dbReference type="KEGG" id="apln:108743816"/>
<keyword evidence="4" id="KW-0597">Phosphoprotein</keyword>
<evidence type="ECO:0000256" key="12">
    <source>
        <dbReference type="ARBA" id="ARBA00023163"/>
    </source>
</evidence>
<evidence type="ECO:0000256" key="9">
    <source>
        <dbReference type="ARBA" id="ARBA00022843"/>
    </source>
</evidence>
<keyword evidence="3" id="KW-1017">Isopeptide bond</keyword>
<keyword evidence="11" id="KW-0805">Transcription regulation</keyword>
<feature type="domain" description="SAMD1-like winged helix (WH)" evidence="17">
    <location>
        <begin position="1"/>
        <end position="74"/>
    </location>
</feature>
<feature type="domain" description="PHD-type" evidence="16">
    <location>
        <begin position="288"/>
        <end position="344"/>
    </location>
</feature>
<evidence type="ECO:0000256" key="6">
    <source>
        <dbReference type="ARBA" id="ARBA00022737"/>
    </source>
</evidence>
<dbReference type="GO" id="GO:0003677">
    <property type="term" value="F:DNA binding"/>
    <property type="evidence" value="ECO:0007669"/>
    <property type="project" value="InterPro"/>
</dbReference>
<dbReference type="AlphaFoldDB" id="A0A1W4XFY4"/>
<dbReference type="Pfam" id="PF00628">
    <property type="entry name" value="PHD"/>
    <property type="match status" value="2"/>
</dbReference>
<keyword evidence="13" id="KW-0539">Nucleus</keyword>
<dbReference type="OrthoDB" id="10004495at2759"/>
<dbReference type="Pfam" id="PF21524">
    <property type="entry name" value="SAMD1_WH"/>
    <property type="match status" value="1"/>
</dbReference>
<evidence type="ECO:0000313" key="18">
    <source>
        <dbReference type="Proteomes" id="UP000192223"/>
    </source>
</evidence>
<dbReference type="GO" id="GO:0006325">
    <property type="term" value="P:chromatin organization"/>
    <property type="evidence" value="ECO:0007669"/>
    <property type="project" value="UniProtKB-KW"/>
</dbReference>
<dbReference type="InterPro" id="IPR013083">
    <property type="entry name" value="Znf_RING/FYVE/PHD"/>
</dbReference>
<evidence type="ECO:0000259" key="16">
    <source>
        <dbReference type="PROSITE" id="PS50016"/>
    </source>
</evidence>
<evidence type="ECO:0000256" key="1">
    <source>
        <dbReference type="ARBA" id="ARBA00004123"/>
    </source>
</evidence>
<dbReference type="GO" id="GO:0008270">
    <property type="term" value="F:zinc ion binding"/>
    <property type="evidence" value="ECO:0007669"/>
    <property type="project" value="UniProtKB-KW"/>
</dbReference>
<evidence type="ECO:0000256" key="14">
    <source>
        <dbReference type="PROSITE-ProRule" id="PRU00146"/>
    </source>
</evidence>
<dbReference type="PANTHER" id="PTHR45888">
    <property type="entry name" value="HL01030P-RELATED"/>
    <property type="match status" value="1"/>
</dbReference>
<feature type="domain" description="PHD-type" evidence="16">
    <location>
        <begin position="341"/>
        <end position="393"/>
    </location>
</feature>
<dbReference type="GeneID" id="108743816"/>
<dbReference type="PROSITE" id="PS50016">
    <property type="entry name" value="ZF_PHD_2"/>
    <property type="match status" value="2"/>
</dbReference>
<sequence>MNDIRHRDRILEAIDQLRHRKARPDIHRICNYLLKRFSINFTDAKNDLQKCVDNDIVLKVEYKGSISYRNAARKFKHLKKDGRLENSGINRFKIKRKFSAILNNAIAELIVQEPDYLEIGVPGSELIKNILSKDNVKYTKKYVSILLEKEVENGGLMRMDNGNYLVGPAKRSDSENINSKERVVKLPEKRNFSNGALMFLKKEQKHSLNNEVSAGGRKLDQNSQYGNLRVGSRRKRAKKVFDPSDNNIPRKRGRPTGSINKTVDRHSKHTSSTELRPDSRMGNIREQGGVCSVCHNNARVSNDRFVSCRECSNKAHFSCLNGDDNMMLRMYPDNTWQCPHCKTCVICFETSDAGSLIVCSICADAYHATCHQPRITEKIRNGMKWLCINCQMPEQLAINDIQSHVITGDRDKIIINGIHRKSPSPSVSGNSSPLYRSLQPSPTPPTLSPQANRNGEISPDFKSNL</sequence>
<keyword evidence="18" id="KW-1185">Reference proteome</keyword>
<dbReference type="Gene3D" id="3.30.40.10">
    <property type="entry name" value="Zinc/RING finger domain, C3HC4 (zinc finger)"/>
    <property type="match status" value="2"/>
</dbReference>
<evidence type="ECO:0000256" key="4">
    <source>
        <dbReference type="ARBA" id="ARBA00022553"/>
    </source>
</evidence>
<accession>A0A1W4XFY4</accession>
<gene>
    <name evidence="19" type="primary">LOC108743816</name>
</gene>
<dbReference type="SUPFAM" id="SSF57903">
    <property type="entry name" value="FYVE/PHD zinc finger"/>
    <property type="match status" value="2"/>
</dbReference>
<evidence type="ECO:0000256" key="7">
    <source>
        <dbReference type="ARBA" id="ARBA00022771"/>
    </source>
</evidence>
<proteinExistence type="predicted"/>
<organism evidence="18 19">
    <name type="scientific">Agrilus planipennis</name>
    <name type="common">Emerald ash borer</name>
    <name type="synonym">Agrilus marcopoli</name>
    <dbReference type="NCBI Taxonomy" id="224129"/>
    <lineage>
        <taxon>Eukaryota</taxon>
        <taxon>Metazoa</taxon>
        <taxon>Ecdysozoa</taxon>
        <taxon>Arthropoda</taxon>
        <taxon>Hexapoda</taxon>
        <taxon>Insecta</taxon>
        <taxon>Pterygota</taxon>
        <taxon>Neoptera</taxon>
        <taxon>Endopterygota</taxon>
        <taxon>Coleoptera</taxon>
        <taxon>Polyphaga</taxon>
        <taxon>Elateriformia</taxon>
        <taxon>Buprestoidea</taxon>
        <taxon>Buprestidae</taxon>
        <taxon>Agrilinae</taxon>
        <taxon>Agrilus</taxon>
    </lineage>
</organism>
<evidence type="ECO:0000313" key="19">
    <source>
        <dbReference type="RefSeq" id="XP_018334914.1"/>
    </source>
</evidence>
<dbReference type="RefSeq" id="XP_018334914.1">
    <property type="nucleotide sequence ID" value="XM_018479412.2"/>
</dbReference>
<evidence type="ECO:0000256" key="3">
    <source>
        <dbReference type="ARBA" id="ARBA00022499"/>
    </source>
</evidence>
<dbReference type="InterPro" id="IPR011011">
    <property type="entry name" value="Znf_FYVE_PHD"/>
</dbReference>
<feature type="compositionally biased region" description="Polar residues" evidence="15">
    <location>
        <begin position="451"/>
        <end position="465"/>
    </location>
</feature>
<feature type="compositionally biased region" description="Low complexity" evidence="15">
    <location>
        <begin position="423"/>
        <end position="440"/>
    </location>
</feature>
<comment type="subcellular location">
    <subcellularLocation>
        <location evidence="1">Nucleus</location>
    </subcellularLocation>
</comment>
<keyword evidence="10" id="KW-0156">Chromatin regulator</keyword>
<evidence type="ECO:0000256" key="13">
    <source>
        <dbReference type="ARBA" id="ARBA00023242"/>
    </source>
</evidence>
<dbReference type="InterPro" id="IPR048589">
    <property type="entry name" value="SAMD1-like_WH"/>
</dbReference>
<feature type="non-terminal residue" evidence="19">
    <location>
        <position position="465"/>
    </location>
</feature>
<evidence type="ECO:0000256" key="5">
    <source>
        <dbReference type="ARBA" id="ARBA00022723"/>
    </source>
</evidence>
<keyword evidence="8" id="KW-0862">Zinc</keyword>